<dbReference type="Gramene" id="TraesARI5B03G02927270.1">
    <property type="protein sequence ID" value="TraesARI5B03G02927270.1.CDS1"/>
    <property type="gene ID" value="TraesARI5B03G02927270"/>
</dbReference>
<dbReference type="InterPro" id="IPR001841">
    <property type="entry name" value="Znf_RING"/>
</dbReference>
<keyword evidence="11" id="KW-1185">Reference proteome</keyword>
<dbReference type="Gene3D" id="3.30.40.10">
    <property type="entry name" value="Zinc/RING finger domain, C3HC4 (zinc finger)"/>
    <property type="match status" value="1"/>
</dbReference>
<dbReference type="Gramene" id="TraesCLE_scaffold_098706_01G000100.1">
    <property type="protein sequence ID" value="TraesCLE_scaffold_098706_01G000100.1"/>
    <property type="gene ID" value="TraesCLE_scaffold_098706_01G000100"/>
</dbReference>
<evidence type="ECO:0000256" key="6">
    <source>
        <dbReference type="ARBA" id="ARBA00024209"/>
    </source>
</evidence>
<proteinExistence type="inferred from homology"/>
<dbReference type="Gramene" id="TraesWEE_scaffold_029221_01G000200.1">
    <property type="protein sequence ID" value="TraesWEE_scaffold_029221_01G000200.1"/>
    <property type="gene ID" value="TraesWEE_scaffold_029221_01G000200"/>
</dbReference>
<feature type="transmembrane region" description="Helical" evidence="8">
    <location>
        <begin position="20"/>
        <end position="42"/>
    </location>
</feature>
<evidence type="ECO:0000256" key="1">
    <source>
        <dbReference type="ARBA" id="ARBA00000900"/>
    </source>
</evidence>
<dbReference type="Gramene" id="TraesCS7B03G0293900.1">
    <property type="protein sequence ID" value="TraesCS7B03G0293900.1.CDS1"/>
    <property type="gene ID" value="TraesCS7B03G0293900"/>
</dbReference>
<keyword evidence="3" id="KW-0479">Metal-binding</keyword>
<dbReference type="CDD" id="cd16454">
    <property type="entry name" value="RING-H2_PA-TM-RING"/>
    <property type="match status" value="1"/>
</dbReference>
<evidence type="ECO:0000256" key="5">
    <source>
        <dbReference type="ARBA" id="ARBA00022833"/>
    </source>
</evidence>
<protein>
    <recommendedName>
        <fullName evidence="2">RING-type E3 ubiquitin transferase</fullName>
        <ecNumber evidence="2">2.3.2.27</ecNumber>
    </recommendedName>
</protein>
<dbReference type="SMR" id="A0A3B6SBT9"/>
<evidence type="ECO:0000259" key="9">
    <source>
        <dbReference type="PROSITE" id="PS50089"/>
    </source>
</evidence>
<dbReference type="Gramene" id="TraesCS7B02G112300.1">
    <property type="protein sequence ID" value="TraesCS7B02G112300.1.cds1"/>
    <property type="gene ID" value="TraesCS7B02G112300"/>
</dbReference>
<dbReference type="Proteomes" id="UP000019116">
    <property type="component" value="Chromosome 7B"/>
</dbReference>
<organism evidence="10">
    <name type="scientific">Triticum aestivum</name>
    <name type="common">Wheat</name>
    <dbReference type="NCBI Taxonomy" id="4565"/>
    <lineage>
        <taxon>Eukaryota</taxon>
        <taxon>Viridiplantae</taxon>
        <taxon>Streptophyta</taxon>
        <taxon>Embryophyta</taxon>
        <taxon>Tracheophyta</taxon>
        <taxon>Spermatophyta</taxon>
        <taxon>Magnoliopsida</taxon>
        <taxon>Liliopsida</taxon>
        <taxon>Poales</taxon>
        <taxon>Poaceae</taxon>
        <taxon>BOP clade</taxon>
        <taxon>Pooideae</taxon>
        <taxon>Triticodae</taxon>
        <taxon>Triticeae</taxon>
        <taxon>Triticinae</taxon>
        <taxon>Triticum</taxon>
    </lineage>
</organism>
<dbReference type="InterPro" id="IPR013083">
    <property type="entry name" value="Znf_RING/FYVE/PHD"/>
</dbReference>
<dbReference type="Gramene" id="TraesCAD_scaffold_032375_01G000300.1">
    <property type="protein sequence ID" value="TraesCAD_scaffold_032375_01G000300.1"/>
    <property type="gene ID" value="TraesCAD_scaffold_032375_01G000300"/>
</dbReference>
<dbReference type="SUPFAM" id="SSF57850">
    <property type="entry name" value="RING/U-box"/>
    <property type="match status" value="1"/>
</dbReference>
<dbReference type="Gramene" id="TraesJUL7B03G04126240.1">
    <property type="protein sequence ID" value="TraesJUL7B03G04126240.1.CDS1"/>
    <property type="gene ID" value="TraesJUL7B03G04126240"/>
</dbReference>
<dbReference type="PANTHER" id="PTHR14155:SF633">
    <property type="entry name" value="RING-TYPE DOMAIN-CONTAINING PROTEIN"/>
    <property type="match status" value="1"/>
</dbReference>
<dbReference type="Gramene" id="TraesSYM5B03G02913600.1">
    <property type="protein sequence ID" value="TraesSYM5B03G02913600.1.CDS1"/>
    <property type="gene ID" value="TraesSYM5B03G02913600"/>
</dbReference>
<dbReference type="Gramene" id="TraesSTA7B03G04084030.1">
    <property type="protein sequence ID" value="TraesSTA7B03G04084030.1.CDS1"/>
    <property type="gene ID" value="TraesSTA7B03G04084030"/>
</dbReference>
<sequence>MNSTMTTTLFGGVDGVLGLVMVWFSILFVAAAFVLALITIICHCGGERAARDSAAEENAAAGDLANAQAAYELALAAYQLFRGRSAEQNAAAESLAVLRTGYELARAAHGLCRGGPTAEEIAAAERLAALLEAFEGLMRLAAPAPVVELGCSPYSAEGGRASEELVCAICQDEFLQGQMCSEVPACRHLFHRDCIEVWRKSKTTCPLCRRSTVAGSEPVSAADDMV</sequence>
<dbReference type="OMA" id="MCSEVPA"/>
<dbReference type="Gramene" id="TraesLDM7B03G04091740.1">
    <property type="protein sequence ID" value="TraesLDM7B03G04091740.1.CDS1"/>
    <property type="gene ID" value="TraesLDM7B03G04091740"/>
</dbReference>
<dbReference type="GO" id="GO:0061630">
    <property type="term" value="F:ubiquitin protein ligase activity"/>
    <property type="evidence" value="ECO:0007669"/>
    <property type="project" value="UniProtKB-EC"/>
</dbReference>
<dbReference type="SMART" id="SM00184">
    <property type="entry name" value="RING"/>
    <property type="match status" value="1"/>
</dbReference>
<keyword evidence="8" id="KW-0812">Transmembrane</keyword>
<evidence type="ECO:0000313" key="10">
    <source>
        <dbReference type="EnsemblPlants" id="TraesCS7B02G112300.1.cds1"/>
    </source>
</evidence>
<evidence type="ECO:0000256" key="2">
    <source>
        <dbReference type="ARBA" id="ARBA00012483"/>
    </source>
</evidence>
<dbReference type="Gramene" id="TraesROB_scaffold_030597_01G000200.1">
    <property type="protein sequence ID" value="TraesROB_scaffold_030597_01G000200.1"/>
    <property type="gene ID" value="TraesROB_scaffold_030597_01G000200"/>
</dbReference>
<keyword evidence="8" id="KW-1133">Transmembrane helix</keyword>
<dbReference type="STRING" id="4565.A0A3B6SBT9"/>
<keyword evidence="8" id="KW-0472">Membrane</keyword>
<reference evidence="10" key="1">
    <citation type="submission" date="2018-08" db="EMBL/GenBank/DDBJ databases">
        <authorList>
            <person name="Rossello M."/>
        </authorList>
    </citation>
    <scope>NUCLEOTIDE SEQUENCE [LARGE SCALE GENOMIC DNA]</scope>
    <source>
        <strain evidence="10">cv. Chinese Spring</strain>
    </source>
</reference>
<evidence type="ECO:0000256" key="3">
    <source>
        <dbReference type="ARBA" id="ARBA00022723"/>
    </source>
</evidence>
<evidence type="ECO:0000313" key="11">
    <source>
        <dbReference type="Proteomes" id="UP000019116"/>
    </source>
</evidence>
<keyword evidence="5" id="KW-0862">Zinc</keyword>
<dbReference type="Gramene" id="TraesMAC7B03G04083600.1">
    <property type="protein sequence ID" value="TraesMAC7B03G04083600.1.CDS1"/>
    <property type="gene ID" value="TraesMAC7B03G04083600"/>
</dbReference>
<comment type="catalytic activity">
    <reaction evidence="1">
        <text>S-ubiquitinyl-[E2 ubiquitin-conjugating enzyme]-L-cysteine + [acceptor protein]-L-lysine = [E2 ubiquitin-conjugating enzyme]-L-cysteine + N(6)-ubiquitinyl-[acceptor protein]-L-lysine.</text>
        <dbReference type="EC" id="2.3.2.27"/>
    </reaction>
</comment>
<evidence type="ECO:0000256" key="7">
    <source>
        <dbReference type="PROSITE-ProRule" id="PRU00175"/>
    </source>
</evidence>
<dbReference type="EnsemblPlants" id="TraesCS7B02G112300.1">
    <property type="protein sequence ID" value="TraesCS7B02G112300.1.cds1"/>
    <property type="gene ID" value="TraesCS7B02G112300"/>
</dbReference>
<reference evidence="10" key="2">
    <citation type="submission" date="2018-10" db="UniProtKB">
        <authorList>
            <consortium name="EnsemblPlants"/>
        </authorList>
    </citation>
    <scope>IDENTIFICATION</scope>
</reference>
<keyword evidence="4 7" id="KW-0863">Zinc-finger</keyword>
<comment type="similarity">
    <text evidence="6">Belongs to the RING-type zinc finger family. ATL subfamily.</text>
</comment>
<dbReference type="EC" id="2.3.2.27" evidence="2"/>
<dbReference type="Gramene" id="TraesJAG7B03G04071150.1">
    <property type="protein sequence ID" value="TraesJAG7B03G04071150.1.CDS1"/>
    <property type="gene ID" value="TraesJAG7B03G04071150"/>
</dbReference>
<name>A0A3B6SBT9_WHEAT</name>
<dbReference type="Gramene" id="TraesRN7B0100288800.1">
    <property type="protein sequence ID" value="TraesRN7B0100288800.1"/>
    <property type="gene ID" value="TraesRN7B0100288800"/>
</dbReference>
<dbReference type="Gramene" id="TraesNOR7B03G04133640.1">
    <property type="protein sequence ID" value="TraesNOR7B03G04133640.1.CDS1"/>
    <property type="gene ID" value="TraesNOR7B03G04133640"/>
</dbReference>
<evidence type="ECO:0000256" key="8">
    <source>
        <dbReference type="SAM" id="Phobius"/>
    </source>
</evidence>
<dbReference type="PANTHER" id="PTHR14155">
    <property type="entry name" value="RING FINGER DOMAIN-CONTAINING"/>
    <property type="match status" value="1"/>
</dbReference>
<dbReference type="OrthoDB" id="694186at2759"/>
<dbReference type="AlphaFoldDB" id="A0A3B6SBT9"/>
<feature type="domain" description="RING-type" evidence="9">
    <location>
        <begin position="167"/>
        <end position="209"/>
    </location>
</feature>
<dbReference type="Pfam" id="PF13639">
    <property type="entry name" value="zf-RING_2"/>
    <property type="match status" value="1"/>
</dbReference>
<dbReference type="InterPro" id="IPR053238">
    <property type="entry name" value="RING-H2_zinc_finger"/>
</dbReference>
<dbReference type="GO" id="GO:0008270">
    <property type="term" value="F:zinc ion binding"/>
    <property type="evidence" value="ECO:0007669"/>
    <property type="project" value="UniProtKB-KW"/>
</dbReference>
<evidence type="ECO:0000256" key="4">
    <source>
        <dbReference type="ARBA" id="ARBA00022771"/>
    </source>
</evidence>
<accession>A0A3B6SBT9</accession>
<dbReference type="PROSITE" id="PS50089">
    <property type="entry name" value="ZF_RING_2"/>
    <property type="match status" value="1"/>
</dbReference>